<dbReference type="PANTHER" id="PTHR22550">
    <property type="entry name" value="SPORE GERMINATION PROTEIN"/>
    <property type="match status" value="1"/>
</dbReference>
<keyword evidence="3 4" id="KW-0472">Membrane</keyword>
<accession>A0AB37HA13</accession>
<evidence type="ECO:0000256" key="5">
    <source>
        <dbReference type="SAM" id="MobiDB-lite"/>
    </source>
</evidence>
<evidence type="ECO:0000256" key="1">
    <source>
        <dbReference type="ARBA" id="ARBA00004141"/>
    </source>
</evidence>
<name>A0AB37HA13_9BACI</name>
<dbReference type="GO" id="GO:0005886">
    <property type="term" value="C:plasma membrane"/>
    <property type="evidence" value="ECO:0007669"/>
    <property type="project" value="UniProtKB-SubCell"/>
</dbReference>
<dbReference type="KEGG" id="hspo:JGZ69_12765"/>
<comment type="similarity">
    <text evidence="2 4">Belongs to the GerABKA family.</text>
</comment>
<feature type="region of interest" description="Disordered" evidence="5">
    <location>
        <begin position="1"/>
        <end position="40"/>
    </location>
</feature>
<dbReference type="EMBL" id="CP066701">
    <property type="protein sequence ID" value="QQX23760.1"/>
    <property type="molecule type" value="Genomic_DNA"/>
</dbReference>
<dbReference type="Proteomes" id="UP000595512">
    <property type="component" value="Chromosome"/>
</dbReference>
<dbReference type="InterPro" id="IPR004995">
    <property type="entry name" value="Spore_Ger"/>
</dbReference>
<evidence type="ECO:0000313" key="7">
    <source>
        <dbReference type="EMBL" id="QQX23760.1"/>
    </source>
</evidence>
<feature type="compositionally biased region" description="Basic residues" evidence="5">
    <location>
        <begin position="1"/>
        <end position="15"/>
    </location>
</feature>
<comment type="subcellular location">
    <subcellularLocation>
        <location evidence="4">Cell membrane</location>
    </subcellularLocation>
    <subcellularLocation>
        <location evidence="1">Membrane</location>
        <topology evidence="1">Multi-pass membrane protein</topology>
    </subcellularLocation>
</comment>
<dbReference type="GO" id="GO:0009847">
    <property type="term" value="P:spore germination"/>
    <property type="evidence" value="ECO:0007669"/>
    <property type="project" value="UniProtKB-UniRule"/>
</dbReference>
<keyword evidence="6" id="KW-0812">Transmembrane</keyword>
<dbReference type="PIRSF" id="PIRSF005690">
    <property type="entry name" value="GerBA"/>
    <property type="match status" value="1"/>
</dbReference>
<gene>
    <name evidence="7" type="ORF">JGZ69_12765</name>
</gene>
<evidence type="ECO:0000256" key="4">
    <source>
        <dbReference type="PIRNR" id="PIRNR005690"/>
    </source>
</evidence>
<dbReference type="Pfam" id="PF03323">
    <property type="entry name" value="GerA"/>
    <property type="match status" value="1"/>
</dbReference>
<sequence>MDFFKKRNALRQQRKKEKERQKKEAQQNEAPKPKSQDVKEAKYINSRTGMEFSLTFVSTLIDEEIIQKDILPDLLEGDFATIGDISKLLPVADVEITTDMSKVNQKMYNGYVLLQVETDEGKYAFISAQKEITRTLSAPEIEFSVIGPKEAFVEALDQNLNLIRKRLPIPELIIEELTVGKLSKTKVAILYIDQIVDMTNVQTIKQRIDVLDFDMISDSSFIEQLLADNHSSPFPQFLDTERPDRAASVLGQGKVVLIVDGSPHALIGPTTFVEFFVSFEDYYLNWIIATFFRLLRVFSVTFSILVTPLYVAALTYHYQMVPRAVMATLISSRQGVPLPPILEALVLEITIELLREAGARLPTKIGQTIGIVGGIVIGTASVEAGLTSNVLLIFVALAALASFTTPVYKIGNTIRFIRFPFLIFAQMWGLLGIVFCFCILLTHLIRLTSLGRPYFEPLYPPRIKDIKDTIIRLGFNKNAKRPQFLRTQDTVRFPPKDAKRKLDIDE</sequence>
<dbReference type="PANTHER" id="PTHR22550:SF5">
    <property type="entry name" value="LEUCINE ZIPPER PROTEIN 4"/>
    <property type="match status" value="1"/>
</dbReference>
<feature type="transmembrane region" description="Helical" evidence="6">
    <location>
        <begin position="294"/>
        <end position="316"/>
    </location>
</feature>
<dbReference type="AlphaFoldDB" id="A0AB37HA13"/>
<dbReference type="InterPro" id="IPR050768">
    <property type="entry name" value="UPF0353/GerABKA_families"/>
</dbReference>
<proteinExistence type="inferred from homology"/>
<evidence type="ECO:0000256" key="3">
    <source>
        <dbReference type="ARBA" id="ARBA00023136"/>
    </source>
</evidence>
<protein>
    <submittedName>
        <fullName evidence="7">Spore germination protein</fullName>
    </submittedName>
</protein>
<evidence type="ECO:0000313" key="8">
    <source>
        <dbReference type="Proteomes" id="UP000595512"/>
    </source>
</evidence>
<feature type="transmembrane region" description="Helical" evidence="6">
    <location>
        <begin position="390"/>
        <end position="408"/>
    </location>
</feature>
<feature type="compositionally biased region" description="Basic and acidic residues" evidence="5">
    <location>
        <begin position="16"/>
        <end position="40"/>
    </location>
</feature>
<evidence type="ECO:0000256" key="2">
    <source>
        <dbReference type="ARBA" id="ARBA00005278"/>
    </source>
</evidence>
<evidence type="ECO:0000256" key="6">
    <source>
        <dbReference type="SAM" id="Phobius"/>
    </source>
</evidence>
<organism evidence="7 8">
    <name type="scientific">Heyndrickxia sporothermodurans</name>
    <dbReference type="NCBI Taxonomy" id="46224"/>
    <lineage>
        <taxon>Bacteria</taxon>
        <taxon>Bacillati</taxon>
        <taxon>Bacillota</taxon>
        <taxon>Bacilli</taxon>
        <taxon>Bacillales</taxon>
        <taxon>Bacillaceae</taxon>
        <taxon>Heyndrickxia</taxon>
    </lineage>
</organism>
<reference evidence="7 8" key="1">
    <citation type="submission" date="2020-12" db="EMBL/GenBank/DDBJ databases">
        <title>Taxonomic evaluation of the Bacillus sporothermodurans group of bacteria based on whole genome sequences.</title>
        <authorList>
            <person name="Fiedler G."/>
            <person name="Herbstmann A.-D."/>
            <person name="Doll E."/>
            <person name="Wenning M."/>
            <person name="Brinks E."/>
            <person name="Kabisch J."/>
            <person name="Breitenwieser F."/>
            <person name="Lappann M."/>
            <person name="Boehnlein C."/>
            <person name="Franz C."/>
        </authorList>
    </citation>
    <scope>NUCLEOTIDE SEQUENCE [LARGE SCALE GENOMIC DNA]</scope>
    <source>
        <strain evidence="7 8">DSM 10599</strain>
    </source>
</reference>
<keyword evidence="6" id="KW-1133">Transmembrane helix</keyword>
<dbReference type="RefSeq" id="WP_107920053.1">
    <property type="nucleotide sequence ID" value="NZ_CP066701.1"/>
</dbReference>
<feature type="transmembrane region" description="Helical" evidence="6">
    <location>
        <begin position="420"/>
        <end position="445"/>
    </location>
</feature>